<organism evidence="1 2">
    <name type="scientific">Paenibacillus glycanilyticus</name>
    <dbReference type="NCBI Taxonomy" id="126569"/>
    <lineage>
        <taxon>Bacteria</taxon>
        <taxon>Bacillati</taxon>
        <taxon>Bacillota</taxon>
        <taxon>Bacilli</taxon>
        <taxon>Bacillales</taxon>
        <taxon>Paenibacillaceae</taxon>
        <taxon>Paenibacillus</taxon>
    </lineage>
</organism>
<evidence type="ECO:0000313" key="1">
    <source>
        <dbReference type="EMBL" id="GMK44486.1"/>
    </source>
</evidence>
<gene>
    <name evidence="1" type="ORF">PghCCS26_16140</name>
</gene>
<name>A0ABQ6NHB0_9BACL</name>
<dbReference type="Proteomes" id="UP001285921">
    <property type="component" value="Unassembled WGS sequence"/>
</dbReference>
<sequence>MFLTALLAPCKCKGKKLAPCRSQLFLRDYFAVNSFENKADEWARLIFGELVTYELAVGR</sequence>
<proteinExistence type="predicted"/>
<accession>A0ABQ6NHB0</accession>
<keyword evidence="2" id="KW-1185">Reference proteome</keyword>
<dbReference type="EMBL" id="BTCL01000004">
    <property type="protein sequence ID" value="GMK44486.1"/>
    <property type="molecule type" value="Genomic_DNA"/>
</dbReference>
<reference evidence="1 2" key="1">
    <citation type="submission" date="2023-05" db="EMBL/GenBank/DDBJ databases">
        <title>Draft genome of Paenibacillus sp. CCS26.</title>
        <authorList>
            <person name="Akita H."/>
            <person name="Shinto Y."/>
            <person name="Kimura Z."/>
        </authorList>
    </citation>
    <scope>NUCLEOTIDE SEQUENCE [LARGE SCALE GENOMIC DNA]</scope>
    <source>
        <strain evidence="1 2">CCS26</strain>
    </source>
</reference>
<protein>
    <submittedName>
        <fullName evidence="1">Uncharacterized protein</fullName>
    </submittedName>
</protein>
<evidence type="ECO:0000313" key="2">
    <source>
        <dbReference type="Proteomes" id="UP001285921"/>
    </source>
</evidence>
<comment type="caution">
    <text evidence="1">The sequence shown here is derived from an EMBL/GenBank/DDBJ whole genome shotgun (WGS) entry which is preliminary data.</text>
</comment>